<dbReference type="Pfam" id="PF14030">
    <property type="entry name" value="DUF4245"/>
    <property type="match status" value="1"/>
</dbReference>
<feature type="transmembrane region" description="Helical" evidence="2">
    <location>
        <begin position="105"/>
        <end position="126"/>
    </location>
</feature>
<proteinExistence type="predicted"/>
<dbReference type="InterPro" id="IPR025339">
    <property type="entry name" value="DUF4245"/>
</dbReference>
<dbReference type="Proteomes" id="UP000234382">
    <property type="component" value="Unassembled WGS sequence"/>
</dbReference>
<evidence type="ECO:0008006" key="5">
    <source>
        <dbReference type="Google" id="ProtNLM"/>
    </source>
</evidence>
<protein>
    <recommendedName>
        <fullName evidence="5">DUF4245 domain-containing protein</fullName>
    </recommendedName>
</protein>
<keyword evidence="2" id="KW-0812">Transmembrane</keyword>
<evidence type="ECO:0000313" key="4">
    <source>
        <dbReference type="Proteomes" id="UP000234382"/>
    </source>
</evidence>
<reference evidence="4" key="1">
    <citation type="submission" date="2017-03" db="EMBL/GenBank/DDBJ databases">
        <authorList>
            <person name="Monnet C."/>
        </authorList>
    </citation>
    <scope>NUCLEOTIDE SEQUENCE [LARGE SCALE GENOMIC DNA]</scope>
    <source>
        <strain evidence="4">ATCC 49514</strain>
    </source>
</reference>
<keyword evidence="2" id="KW-1133">Transmembrane helix</keyword>
<dbReference type="PROSITE" id="PS51257">
    <property type="entry name" value="PROKAR_LIPOPROTEIN"/>
    <property type="match status" value="1"/>
</dbReference>
<gene>
    <name evidence="3" type="ORF">BI49514_02213</name>
</gene>
<evidence type="ECO:0000313" key="3">
    <source>
        <dbReference type="EMBL" id="SMX89249.1"/>
    </source>
</evidence>
<feature type="region of interest" description="Disordered" evidence="1">
    <location>
        <begin position="65"/>
        <end position="88"/>
    </location>
</feature>
<keyword evidence="4" id="KW-1185">Reference proteome</keyword>
<dbReference type="EMBL" id="FXYX01000015">
    <property type="protein sequence ID" value="SMX89249.1"/>
    <property type="molecule type" value="Genomic_DNA"/>
</dbReference>
<keyword evidence="2" id="KW-0472">Membrane</keyword>
<evidence type="ECO:0000256" key="1">
    <source>
        <dbReference type="SAM" id="MobiDB-lite"/>
    </source>
</evidence>
<name>A0A2H1JP52_9MICO</name>
<accession>A0A2H1JP52</accession>
<sequence length="269" mass="29135">MVRFRVNRLFGVTHASNCATTVIGVATAVSACGRSHVLGLELALHARAEDNGGVNVRNAADETGAATVADTVTQSPKGESMPDESGVMLPGSREEMRFLRKHSNWVNMVIAILACLAVVIGILFLAPQPEVDSERVIDYQGIAEQSQGNADFDLIVPQIPRGWTSNEASLDRVGDSEYTSWYMSFIGPGDQWVSIEQAEASENWTKRKTDDGVSAEKVTVGGADFQIYRTSEAKEYWVTNKGDMYVVLTATAAPDTINTFADQVAAQLK</sequence>
<organism evidence="3 4">
    <name type="scientific">Brevibacterium iodinum ATCC 49514</name>
    <dbReference type="NCBI Taxonomy" id="1255616"/>
    <lineage>
        <taxon>Bacteria</taxon>
        <taxon>Bacillati</taxon>
        <taxon>Actinomycetota</taxon>
        <taxon>Actinomycetes</taxon>
        <taxon>Micrococcales</taxon>
        <taxon>Brevibacteriaceae</taxon>
        <taxon>Brevibacterium</taxon>
    </lineage>
</organism>
<evidence type="ECO:0000256" key="2">
    <source>
        <dbReference type="SAM" id="Phobius"/>
    </source>
</evidence>
<dbReference type="AlphaFoldDB" id="A0A2H1JP52"/>